<name>A0A5J4PXV3_9ZZZZ</name>
<accession>A0A5J4PXV3</accession>
<organism evidence="1">
    <name type="scientific">termite gut metagenome</name>
    <dbReference type="NCBI Taxonomy" id="433724"/>
    <lineage>
        <taxon>unclassified sequences</taxon>
        <taxon>metagenomes</taxon>
        <taxon>organismal metagenomes</taxon>
    </lineage>
</organism>
<gene>
    <name evidence="1" type="ORF">EZS27_035611</name>
</gene>
<proteinExistence type="predicted"/>
<feature type="non-terminal residue" evidence="1">
    <location>
        <position position="1"/>
    </location>
</feature>
<evidence type="ECO:0000313" key="1">
    <source>
        <dbReference type="EMBL" id="KAA6313650.1"/>
    </source>
</evidence>
<sequence>DPGVAVPCLAQAAVFQMEVLHDQGVAVAVLPLPKVAAEGKIVKL</sequence>
<reference evidence="1" key="1">
    <citation type="submission" date="2019-03" db="EMBL/GenBank/DDBJ databases">
        <title>Single cell metagenomics reveals metabolic interactions within the superorganism composed of flagellate Streblomastix strix and complex community of Bacteroidetes bacteria on its surface.</title>
        <authorList>
            <person name="Treitli S.C."/>
            <person name="Kolisko M."/>
            <person name="Husnik F."/>
            <person name="Keeling P."/>
            <person name="Hampl V."/>
        </authorList>
    </citation>
    <scope>NUCLEOTIDE SEQUENCE</scope>
    <source>
        <strain evidence="1">STM</strain>
    </source>
</reference>
<protein>
    <submittedName>
        <fullName evidence="1">Uncharacterized protein</fullName>
    </submittedName>
</protein>
<dbReference type="EMBL" id="SNRY01005973">
    <property type="protein sequence ID" value="KAA6313650.1"/>
    <property type="molecule type" value="Genomic_DNA"/>
</dbReference>
<comment type="caution">
    <text evidence="1">The sequence shown here is derived from an EMBL/GenBank/DDBJ whole genome shotgun (WGS) entry which is preliminary data.</text>
</comment>
<dbReference type="AlphaFoldDB" id="A0A5J4PXV3"/>